<dbReference type="PANTHER" id="PTHR30522:SF0">
    <property type="entry name" value="NUCLEOSIDE TRIPHOSPHATE PYROPHOSPHOHYDROLASE"/>
    <property type="match status" value="1"/>
</dbReference>
<keyword evidence="6" id="KW-0378">Hydrolase</keyword>
<organism evidence="6 7">
    <name type="scientific">SAR86 cluster bacterium</name>
    <dbReference type="NCBI Taxonomy" id="2030880"/>
    <lineage>
        <taxon>Bacteria</taxon>
        <taxon>Pseudomonadati</taxon>
        <taxon>Pseudomonadota</taxon>
        <taxon>Gammaproteobacteria</taxon>
        <taxon>SAR86 cluster</taxon>
    </lineage>
</organism>
<dbReference type="EMBL" id="CP097966">
    <property type="protein sequence ID" value="URQ62894.1"/>
    <property type="molecule type" value="Genomic_DNA"/>
</dbReference>
<dbReference type="Gene3D" id="1.10.287.1080">
    <property type="entry name" value="MazG-like"/>
    <property type="match status" value="2"/>
</dbReference>
<gene>
    <name evidence="6" type="primary">mazG</name>
    <name evidence="6" type="ORF">M9B40_03995</name>
</gene>
<dbReference type="GO" id="GO:0046052">
    <property type="term" value="P:UTP catabolic process"/>
    <property type="evidence" value="ECO:0007669"/>
    <property type="project" value="TreeGrafter"/>
</dbReference>
<dbReference type="PANTHER" id="PTHR30522">
    <property type="entry name" value="NUCLEOSIDE TRIPHOSPHATE PYROPHOSPHOHYDROLASE"/>
    <property type="match status" value="1"/>
</dbReference>
<dbReference type="GO" id="GO:0047693">
    <property type="term" value="F:ATP diphosphatase activity"/>
    <property type="evidence" value="ECO:0007669"/>
    <property type="project" value="UniProtKB-EC"/>
</dbReference>
<dbReference type="GO" id="GO:0006950">
    <property type="term" value="P:response to stress"/>
    <property type="evidence" value="ECO:0007669"/>
    <property type="project" value="UniProtKB-ARBA"/>
</dbReference>
<dbReference type="Pfam" id="PF03819">
    <property type="entry name" value="MazG"/>
    <property type="match status" value="1"/>
</dbReference>
<reference evidence="6" key="1">
    <citation type="submission" date="2022-05" db="EMBL/GenBank/DDBJ databases">
        <title>Single-amplified genomics reveal most streamlined microbe among free-living bacteria.</title>
        <authorList>
            <person name="Roda-Garcia J."/>
            <person name="Haro-Moreno J.M."/>
            <person name="Rodriguez-Valera F."/>
            <person name="Almagro-Moreno S."/>
            <person name="Lopez-Perez M."/>
        </authorList>
    </citation>
    <scope>NUCLEOTIDE SEQUENCE</scope>
    <source>
        <strain evidence="6">TMED112-D2-2</strain>
    </source>
</reference>
<dbReference type="CDD" id="cd11529">
    <property type="entry name" value="NTP-PPase_MazG_Cterm"/>
    <property type="match status" value="1"/>
</dbReference>
<dbReference type="SUPFAM" id="SSF101386">
    <property type="entry name" value="all-alpha NTP pyrophosphatases"/>
    <property type="match status" value="2"/>
</dbReference>
<sequence>MSKLTKEINNLLQTFKKLRDPSQGCPWDKEQDFKSIASCSIEEAYEVADAIEREDFNDLKEELGDLFFQIIFHSGMAEEKKLFNFEEVVKELNDKLIRRHPHVFDKKQEMSASESLEIWEKEKKKEREKKNLLSLMDDIPKNLPSLTRAKKIQKRAKSVGFDWQNESDVIKKIDEEIDELKRAKVSQKKEDISEEIGDLFFTLVNLSRHYNLEPEDIIRKANLKFEKRFRKMEDEANKTKVNLEDLEINELETLWQKIK</sequence>
<dbReference type="InterPro" id="IPR048011">
    <property type="entry name" value="NTP-PPase_MazG-like_C"/>
</dbReference>
<dbReference type="NCBIfam" id="TIGR00444">
    <property type="entry name" value="mazG"/>
    <property type="match status" value="1"/>
</dbReference>
<dbReference type="Proteomes" id="UP001056381">
    <property type="component" value="Chromosome"/>
</dbReference>
<dbReference type="CDD" id="cd11528">
    <property type="entry name" value="NTP-PPase_MazG_Nterm"/>
    <property type="match status" value="1"/>
</dbReference>
<name>A0A9Q8TYL6_9GAMM</name>
<evidence type="ECO:0000256" key="4">
    <source>
        <dbReference type="ARBA" id="ARBA00074799"/>
    </source>
</evidence>
<evidence type="ECO:0000313" key="6">
    <source>
        <dbReference type="EMBL" id="URQ62894.1"/>
    </source>
</evidence>
<dbReference type="FunFam" id="1.10.287.1080:FF:000003">
    <property type="entry name" value="Nucleoside triphosphate pyrophosphohydrolase"/>
    <property type="match status" value="1"/>
</dbReference>
<evidence type="ECO:0000259" key="5">
    <source>
        <dbReference type="Pfam" id="PF03819"/>
    </source>
</evidence>
<evidence type="ECO:0000256" key="1">
    <source>
        <dbReference type="ARBA" id="ARBA00052141"/>
    </source>
</evidence>
<evidence type="ECO:0000313" key="7">
    <source>
        <dbReference type="Proteomes" id="UP001056381"/>
    </source>
</evidence>
<protein>
    <recommendedName>
        <fullName evidence="4">Nucleoside triphosphate pyrophosphohydrolase</fullName>
        <ecNumber evidence="3">3.6.1.8</ecNumber>
    </recommendedName>
</protein>
<dbReference type="InterPro" id="IPR011551">
    <property type="entry name" value="NTP_PyrPHydrolase_MazG"/>
</dbReference>
<dbReference type="AlphaFoldDB" id="A0A9Q8TYL6"/>
<dbReference type="NCBIfam" id="NF007113">
    <property type="entry name" value="PRK09562.1"/>
    <property type="match status" value="1"/>
</dbReference>
<dbReference type="InterPro" id="IPR021130">
    <property type="entry name" value="PRib-ATP_PPHydrolase-like"/>
</dbReference>
<accession>A0A9Q8TYL6</accession>
<comment type="catalytic activity">
    <reaction evidence="1">
        <text>ATP + H2O = AMP + diphosphate + H(+)</text>
        <dbReference type="Rhea" id="RHEA:14245"/>
        <dbReference type="ChEBI" id="CHEBI:15377"/>
        <dbReference type="ChEBI" id="CHEBI:15378"/>
        <dbReference type="ChEBI" id="CHEBI:30616"/>
        <dbReference type="ChEBI" id="CHEBI:33019"/>
        <dbReference type="ChEBI" id="CHEBI:456215"/>
        <dbReference type="EC" id="3.6.1.8"/>
    </reaction>
</comment>
<dbReference type="EC" id="3.6.1.8" evidence="3"/>
<dbReference type="GO" id="GO:0046061">
    <property type="term" value="P:dATP catabolic process"/>
    <property type="evidence" value="ECO:0007669"/>
    <property type="project" value="TreeGrafter"/>
</dbReference>
<dbReference type="FunFam" id="1.10.287.1080:FF:000001">
    <property type="entry name" value="Nucleoside triphosphate pyrophosphohydrolase"/>
    <property type="match status" value="1"/>
</dbReference>
<dbReference type="InterPro" id="IPR004518">
    <property type="entry name" value="MazG-like_dom"/>
</dbReference>
<dbReference type="GO" id="GO:0046076">
    <property type="term" value="P:dTTP catabolic process"/>
    <property type="evidence" value="ECO:0007669"/>
    <property type="project" value="TreeGrafter"/>
</dbReference>
<dbReference type="GO" id="GO:0006203">
    <property type="term" value="P:dGTP catabolic process"/>
    <property type="evidence" value="ECO:0007669"/>
    <property type="project" value="TreeGrafter"/>
</dbReference>
<comment type="similarity">
    <text evidence="2">Belongs to the nucleoside triphosphate pyrophosphohydrolase family.</text>
</comment>
<evidence type="ECO:0000256" key="3">
    <source>
        <dbReference type="ARBA" id="ARBA00066372"/>
    </source>
</evidence>
<dbReference type="InterPro" id="IPR048015">
    <property type="entry name" value="NTP-PPase_MazG-like_N"/>
</dbReference>
<proteinExistence type="inferred from homology"/>
<dbReference type="Pfam" id="PF01503">
    <property type="entry name" value="PRA-PH"/>
    <property type="match status" value="1"/>
</dbReference>
<keyword evidence="7" id="KW-1185">Reference proteome</keyword>
<dbReference type="GO" id="GO:0046081">
    <property type="term" value="P:dUTP catabolic process"/>
    <property type="evidence" value="ECO:0007669"/>
    <property type="project" value="TreeGrafter"/>
</dbReference>
<dbReference type="GO" id="GO:0046047">
    <property type="term" value="P:TTP catabolic process"/>
    <property type="evidence" value="ECO:0007669"/>
    <property type="project" value="TreeGrafter"/>
</dbReference>
<evidence type="ECO:0000256" key="2">
    <source>
        <dbReference type="ARBA" id="ARBA00061115"/>
    </source>
</evidence>
<feature type="domain" description="NTP pyrophosphohydrolase MazG-like" evidence="5">
    <location>
        <begin position="31"/>
        <end position="104"/>
    </location>
</feature>